<dbReference type="FunFam" id="3.40.50.300:FF:001099">
    <property type="entry name" value="Iron-sulfur cluster carrier protein"/>
    <property type="match status" value="1"/>
</dbReference>
<dbReference type="PANTHER" id="PTHR42961:SF2">
    <property type="entry name" value="IRON-SULFUR PROTEIN NUBPL"/>
    <property type="match status" value="1"/>
</dbReference>
<keyword evidence="4 8" id="KW-0547">Nucleotide-binding</keyword>
<dbReference type="AlphaFoldDB" id="A0A6G3ZWD2"/>
<keyword evidence="8" id="KW-0378">Hydrolase</keyword>
<keyword evidence="3 8" id="KW-0479">Metal-binding</keyword>
<organism evidence="10">
    <name type="scientific">Paenibacillus sp. SYP-B3998</name>
    <dbReference type="NCBI Taxonomy" id="2678564"/>
    <lineage>
        <taxon>Bacteria</taxon>
        <taxon>Bacillati</taxon>
        <taxon>Bacillota</taxon>
        <taxon>Bacilli</taxon>
        <taxon>Bacillales</taxon>
        <taxon>Paenibacillaceae</taxon>
        <taxon>Paenibacillus</taxon>
    </lineage>
</organism>
<evidence type="ECO:0000256" key="2">
    <source>
        <dbReference type="ARBA" id="ARBA00008205"/>
    </source>
</evidence>
<comment type="similarity">
    <text evidence="8">Belongs to the Mrp/NBP35 ATP-binding proteins family.</text>
</comment>
<evidence type="ECO:0000259" key="9">
    <source>
        <dbReference type="Pfam" id="PF01883"/>
    </source>
</evidence>
<reference evidence="10" key="1">
    <citation type="submission" date="2020-02" db="EMBL/GenBank/DDBJ databases">
        <authorList>
            <person name="Shen X.-R."/>
            <person name="Zhang Y.-X."/>
        </authorList>
    </citation>
    <scope>NUCLEOTIDE SEQUENCE</scope>
    <source>
        <strain evidence="10">SYP-B3998</strain>
    </source>
</reference>
<comment type="similarity">
    <text evidence="1">In the N-terminal section; belongs to the MIP18 family.</text>
</comment>
<keyword evidence="6 8" id="KW-0408">Iron</keyword>
<dbReference type="GO" id="GO:0005524">
    <property type="term" value="F:ATP binding"/>
    <property type="evidence" value="ECO:0007669"/>
    <property type="project" value="UniProtKB-UniRule"/>
</dbReference>
<dbReference type="GO" id="GO:0016887">
    <property type="term" value="F:ATP hydrolysis activity"/>
    <property type="evidence" value="ECO:0007669"/>
    <property type="project" value="UniProtKB-UniRule"/>
</dbReference>
<evidence type="ECO:0000256" key="1">
    <source>
        <dbReference type="ARBA" id="ARBA00007352"/>
    </source>
</evidence>
<dbReference type="GO" id="GO:0140663">
    <property type="term" value="F:ATP-dependent FeS chaperone activity"/>
    <property type="evidence" value="ECO:0007669"/>
    <property type="project" value="InterPro"/>
</dbReference>
<evidence type="ECO:0000256" key="4">
    <source>
        <dbReference type="ARBA" id="ARBA00022741"/>
    </source>
</evidence>
<dbReference type="GO" id="GO:0016226">
    <property type="term" value="P:iron-sulfur cluster assembly"/>
    <property type="evidence" value="ECO:0007669"/>
    <property type="project" value="InterPro"/>
</dbReference>
<evidence type="ECO:0000313" key="10">
    <source>
        <dbReference type="EMBL" id="NEW05881.1"/>
    </source>
</evidence>
<keyword evidence="7 8" id="KW-0411">Iron-sulfur</keyword>
<accession>A0A6G3ZWD2</accession>
<keyword evidence="5 8" id="KW-0067">ATP-binding</keyword>
<dbReference type="SUPFAM" id="SSF52540">
    <property type="entry name" value="P-loop containing nucleoside triphosphate hydrolases"/>
    <property type="match status" value="1"/>
</dbReference>
<evidence type="ECO:0000256" key="5">
    <source>
        <dbReference type="ARBA" id="ARBA00022840"/>
    </source>
</evidence>
<dbReference type="InterPro" id="IPR000808">
    <property type="entry name" value="Mrp-like_CS"/>
</dbReference>
<feature type="domain" description="MIP18 family-like" evidence="9">
    <location>
        <begin position="4"/>
        <end position="44"/>
    </location>
</feature>
<dbReference type="RefSeq" id="WP_163943346.1">
    <property type="nucleotide sequence ID" value="NZ_JAAIKC010000001.1"/>
</dbReference>
<dbReference type="InterPro" id="IPR019591">
    <property type="entry name" value="Mrp/NBP35_ATP-bd"/>
</dbReference>
<evidence type="ECO:0000256" key="7">
    <source>
        <dbReference type="ARBA" id="ARBA00023014"/>
    </source>
</evidence>
<dbReference type="HAMAP" id="MF_02040">
    <property type="entry name" value="Mrp_NBP35"/>
    <property type="match status" value="1"/>
</dbReference>
<comment type="similarity">
    <text evidence="2">In the C-terminal section; belongs to the Mrp/NBP35 ATP-binding proteins family.</text>
</comment>
<name>A0A6G3ZWD2_9BACL</name>
<dbReference type="SUPFAM" id="SSF117916">
    <property type="entry name" value="Fe-S cluster assembly (FSCA) domain-like"/>
    <property type="match status" value="1"/>
</dbReference>
<sequence length="363" mass="40086">MRTKEDVLQALKGIKEPEWNKSMVELNLIRDIMLSDNNISLTVVTLKDLRTEAKENIQKEITTCIEQHFHQSVQNVHLRFRTMTSYERTEIETRMEKSSSQDYSAASLNNEATPLLKRTDVTFIAIASGKGGVGKSTVTVNLAVALARRGKKVGIIDADIYGFSIPDMMGIETKPKIMNNTILPVEHQGVKVISMGFFVEDNSPVIWRGPMLGKMLGQFFTDVAWGEIDYLLLDLPPGTGDIALDVHQMLPECKEIIVTTPHPTASYVAARAGSMAKQTNHEIMGIIENMSYLACHTCGTKDYVFGRGGGTALADQLQTKLLAQIPLGAPDNHPSEPDYSPSIYKADSTVGKLYLDIADQIIQ</sequence>
<dbReference type="InterPro" id="IPR044304">
    <property type="entry name" value="NUBPL-like"/>
</dbReference>
<evidence type="ECO:0000256" key="6">
    <source>
        <dbReference type="ARBA" id="ARBA00023004"/>
    </source>
</evidence>
<proteinExistence type="inferred from homology"/>
<dbReference type="Pfam" id="PF10609">
    <property type="entry name" value="ParA"/>
    <property type="match status" value="1"/>
</dbReference>
<dbReference type="CDD" id="cd02037">
    <property type="entry name" value="Mrp_NBP35"/>
    <property type="match status" value="1"/>
</dbReference>
<dbReference type="GO" id="GO:0051539">
    <property type="term" value="F:4 iron, 4 sulfur cluster binding"/>
    <property type="evidence" value="ECO:0007669"/>
    <property type="project" value="TreeGrafter"/>
</dbReference>
<dbReference type="Gene3D" id="3.40.50.300">
    <property type="entry name" value="P-loop containing nucleotide triphosphate hydrolases"/>
    <property type="match status" value="1"/>
</dbReference>
<dbReference type="InterPro" id="IPR002744">
    <property type="entry name" value="MIP18-like"/>
</dbReference>
<comment type="subunit">
    <text evidence="8">Homodimer.</text>
</comment>
<dbReference type="PROSITE" id="PS01215">
    <property type="entry name" value="MRP"/>
    <property type="match status" value="1"/>
</dbReference>
<dbReference type="EMBL" id="JAAIKC010000001">
    <property type="protein sequence ID" value="NEW05881.1"/>
    <property type="molecule type" value="Genomic_DNA"/>
</dbReference>
<dbReference type="PANTHER" id="PTHR42961">
    <property type="entry name" value="IRON-SULFUR PROTEIN NUBPL"/>
    <property type="match status" value="1"/>
</dbReference>
<comment type="caution">
    <text evidence="10">The sequence shown here is derived from an EMBL/GenBank/DDBJ whole genome shotgun (WGS) entry which is preliminary data.</text>
</comment>
<evidence type="ECO:0000256" key="8">
    <source>
        <dbReference type="HAMAP-Rule" id="MF_02040"/>
    </source>
</evidence>
<comment type="function">
    <text evidence="8">Binds and transfers iron-sulfur (Fe-S) clusters to target apoproteins. Can hydrolyze ATP.</text>
</comment>
<protein>
    <recommendedName>
        <fullName evidence="8">Iron-sulfur cluster carrier protein</fullName>
    </recommendedName>
</protein>
<dbReference type="InterPro" id="IPR027417">
    <property type="entry name" value="P-loop_NTPase"/>
</dbReference>
<dbReference type="InterPro" id="IPR034904">
    <property type="entry name" value="FSCA_dom_sf"/>
</dbReference>
<dbReference type="Gene3D" id="3.30.300.130">
    <property type="entry name" value="Fe-S cluster assembly (FSCA)"/>
    <property type="match status" value="1"/>
</dbReference>
<dbReference type="Pfam" id="PF01883">
    <property type="entry name" value="FeS_assembly_P"/>
    <property type="match status" value="1"/>
</dbReference>
<dbReference type="GO" id="GO:0046872">
    <property type="term" value="F:metal ion binding"/>
    <property type="evidence" value="ECO:0007669"/>
    <property type="project" value="UniProtKB-KW"/>
</dbReference>
<gene>
    <name evidence="10" type="ORF">GK047_07615</name>
</gene>
<dbReference type="InterPro" id="IPR033756">
    <property type="entry name" value="YlxH/NBP35"/>
</dbReference>
<evidence type="ECO:0000256" key="3">
    <source>
        <dbReference type="ARBA" id="ARBA00022723"/>
    </source>
</evidence>
<feature type="binding site" evidence="8">
    <location>
        <begin position="129"/>
        <end position="136"/>
    </location>
    <ligand>
        <name>ATP</name>
        <dbReference type="ChEBI" id="CHEBI:30616"/>
    </ligand>
</feature>